<dbReference type="OrthoDB" id="7630206at2"/>
<protein>
    <submittedName>
        <fullName evidence="1">Uncharacterized protein</fullName>
    </submittedName>
</protein>
<dbReference type="AlphaFoldDB" id="A0A553W931"/>
<name>A0A553W931_9SPHN</name>
<evidence type="ECO:0000313" key="1">
    <source>
        <dbReference type="EMBL" id="TSB01204.1"/>
    </source>
</evidence>
<keyword evidence="2" id="KW-1185">Reference proteome</keyword>
<dbReference type="Pfam" id="PF20043">
    <property type="entry name" value="DUF6445"/>
    <property type="match status" value="1"/>
</dbReference>
<sequence>MRFEPSPASRLDILQIGMEESSLVLIDNVLQDPSSLVRYAVSEAKFDAVDSNFYPGIRAPMPLDYVEGITRALDPVIRQTYRIEGAKLARTECFFSIVTTQSKDLQPLQKIPHIDTANPLHFAVVHYLFDTQLGGTAFYRQDRTGFESVSPDRWSRWVEERDAMLAHIPENSGYMSLSTPGYSQIAHVEARFDRLILYPSNLLHSGVIPPDIILSDEPSVGRLTANLFIAYRRV</sequence>
<evidence type="ECO:0000313" key="2">
    <source>
        <dbReference type="Proteomes" id="UP000320160"/>
    </source>
</evidence>
<organism evidence="1 2">
    <name type="scientific">Sphingorhabdus contaminans</name>
    <dbReference type="NCBI Taxonomy" id="1343899"/>
    <lineage>
        <taxon>Bacteria</taxon>
        <taxon>Pseudomonadati</taxon>
        <taxon>Pseudomonadota</taxon>
        <taxon>Alphaproteobacteria</taxon>
        <taxon>Sphingomonadales</taxon>
        <taxon>Sphingomonadaceae</taxon>
        <taxon>Sphingorhabdus</taxon>
    </lineage>
</organism>
<proteinExistence type="predicted"/>
<dbReference type="RefSeq" id="WP_143776399.1">
    <property type="nucleotide sequence ID" value="NZ_VKKU01000002.1"/>
</dbReference>
<comment type="caution">
    <text evidence="1">The sequence shown here is derived from an EMBL/GenBank/DDBJ whole genome shotgun (WGS) entry which is preliminary data.</text>
</comment>
<gene>
    <name evidence="1" type="ORF">FOM92_08245</name>
</gene>
<reference evidence="1 2" key="1">
    <citation type="submission" date="2019-07" db="EMBL/GenBank/DDBJ databases">
        <authorList>
            <person name="Park M."/>
        </authorList>
    </citation>
    <scope>NUCLEOTIDE SEQUENCE [LARGE SCALE GENOMIC DNA]</scope>
    <source>
        <strain evidence="1 2">KCTC32445</strain>
    </source>
</reference>
<dbReference type="InterPro" id="IPR045617">
    <property type="entry name" value="DUF6445"/>
</dbReference>
<dbReference type="Proteomes" id="UP000320160">
    <property type="component" value="Unassembled WGS sequence"/>
</dbReference>
<accession>A0A553W931</accession>
<dbReference type="EMBL" id="VKKU01000002">
    <property type="protein sequence ID" value="TSB01204.1"/>
    <property type="molecule type" value="Genomic_DNA"/>
</dbReference>